<dbReference type="AlphaFoldDB" id="A0A0K1EMN5"/>
<evidence type="ECO:0000313" key="1">
    <source>
        <dbReference type="EMBL" id="AKT42066.1"/>
    </source>
</evidence>
<gene>
    <name evidence="1" type="ORF">CMC5_062890</name>
</gene>
<sequence length="229" mass="24799">MNILLFGATGMVGQGVLGVCLGDPDVENVLAVGRNATGQPHPKLRELIHRDFLDLAPIEDQLAGHDACFFCLGTSSLGMSEEDYRRVTYDIALSVGRTLARLSPDLTFVFVSGSGTDGTAKGRVMWARVKGETENALLALPFEAYMFRPAFIHGVRPKQPLFKAIYGGLAPLFPVLQKVLPKYMTTTDHLGRAMLEVARYGAPMRVLENADIDRIGREAAASTHGAPQA</sequence>
<dbReference type="Proteomes" id="UP000067626">
    <property type="component" value="Chromosome"/>
</dbReference>
<evidence type="ECO:0000313" key="2">
    <source>
        <dbReference type="Proteomes" id="UP000067626"/>
    </source>
</evidence>
<dbReference type="Gene3D" id="3.40.50.720">
    <property type="entry name" value="NAD(P)-binding Rossmann-like Domain"/>
    <property type="match status" value="1"/>
</dbReference>
<accession>A0A0K1EMN5</accession>
<dbReference type="PANTHER" id="PTHR14097:SF8">
    <property type="entry name" value="NAD(P)-BINDING DOMAIN-CONTAINING PROTEIN"/>
    <property type="match status" value="1"/>
</dbReference>
<name>A0A0K1EMN5_CHOCO</name>
<reference evidence="1 2" key="1">
    <citation type="submission" date="2015-07" db="EMBL/GenBank/DDBJ databases">
        <title>Genome analysis of myxobacterium Chondromyces crocatus Cm c5 reveals a high potential for natural compound synthesis and the genetic basis for the loss of fruiting body formation.</title>
        <authorList>
            <person name="Zaburannyi N."/>
            <person name="Bunk B."/>
            <person name="Maier J."/>
            <person name="Overmann J."/>
            <person name="Mueller R."/>
        </authorList>
    </citation>
    <scope>NUCLEOTIDE SEQUENCE [LARGE SCALE GENOMIC DNA]</scope>
    <source>
        <strain evidence="1 2">Cm c5</strain>
    </source>
</reference>
<dbReference type="RefSeq" id="WP_050433747.1">
    <property type="nucleotide sequence ID" value="NZ_CP012159.1"/>
</dbReference>
<dbReference type="OrthoDB" id="9798632at2"/>
<keyword evidence="2" id="KW-1185">Reference proteome</keyword>
<organism evidence="1 2">
    <name type="scientific">Chondromyces crocatus</name>
    <dbReference type="NCBI Taxonomy" id="52"/>
    <lineage>
        <taxon>Bacteria</taxon>
        <taxon>Pseudomonadati</taxon>
        <taxon>Myxococcota</taxon>
        <taxon>Polyangia</taxon>
        <taxon>Polyangiales</taxon>
        <taxon>Polyangiaceae</taxon>
        <taxon>Chondromyces</taxon>
    </lineage>
</organism>
<dbReference type="InterPro" id="IPR036291">
    <property type="entry name" value="NAD(P)-bd_dom_sf"/>
</dbReference>
<dbReference type="PANTHER" id="PTHR14097">
    <property type="entry name" value="OXIDOREDUCTASE HTATIP2"/>
    <property type="match status" value="1"/>
</dbReference>
<dbReference type="EMBL" id="CP012159">
    <property type="protein sequence ID" value="AKT42066.1"/>
    <property type="molecule type" value="Genomic_DNA"/>
</dbReference>
<proteinExistence type="predicted"/>
<dbReference type="PATRIC" id="fig|52.7.peg.6915"/>
<protein>
    <submittedName>
        <fullName evidence="1">Epimerase</fullName>
    </submittedName>
</protein>
<dbReference type="STRING" id="52.CMC5_062890"/>
<dbReference type="KEGG" id="ccro:CMC5_062890"/>
<dbReference type="SUPFAM" id="SSF51735">
    <property type="entry name" value="NAD(P)-binding Rossmann-fold domains"/>
    <property type="match status" value="1"/>
</dbReference>